<sequence>MNHVYRIVFNLHLGLWQAVSECARGKGKTRSSREASPVARAAVLAGRGLCASPRLVAVIAALVAASGMQPAMAQASVSITGNVNPGVATSPVWDVGGELRVGETGTGTLSILDGGKVTNTTAYVGANGGSQGAVTVSGKSSLWTSSGLLLVGFQGAGTLDIQAGGQVLSGMAFIGGHVGSVGKVTVNGANSKWTSSQQMSVGDYGTGELDVLGGGEVASDGVALIGRMSGAQGTVRVNGSGAKWNHQGYFGLGEHGVGVLDIQRGGVVQASSVVLGIQATGNGTLHLRGDATNGRGTLATSSVAVGAGAGTLDLDGGILRATASSSDFLQNTPSLTLGAGGAFFDTNGHDITIGTSFASGKGQSSGLVKQGSGTLRLTGVSTYTGGTTVDAGTLAIGNMGALGSGVVRLNNGAELLSTVSGTGGFAQLESGDGRVSAAAGTSFEVPGITAVRGTLRIGSGGNTGTVSLSSFRGGLYESLFNLAVDHGTFRYGDSGPAELLTSGNGRLTVAAGATADLNGLSVQTTFLDGAGRIESQKAGAATLTVGASWLPPAPAGDSAFSGVIANGAGVVSLVKEAGNTLTLAGANTYTGGTTVAAGTLRAGSADAFVQNSAYTVNGGTLDLGGWDLAASSLAGSGGTAALGSRTLSVGSANTSTTFAGAITGTNGKLVKNGTGTLTLTGASTYSGGSEINAGAVRINNGQALGTGAVIVNGARLVGTADLTLANLYLGFSGNSMVGAAAGTTLTLRPSNLFLDSGVQFVVGSATETGVVAVSRNSSGVGLPSGTLRVAGGTLLDQGNGGTSALSFFTQHISRTTVDAGATLDFNGYSATVSNLHGAGRVLTGSTGSSVLSISEGDFAGAISGLGMLVKEGTGTDTLTLAGTNTYTGGTMVRAGTLRAGNAGAFVQNSAYTVQGGTLDLGSWDLSASSFMGFDVGGIVALNARRLTVNQSANTSYVGIITGTGGTLLKEGTGTLNLLGANTYTGGTTINAGTLAVNGSVAGNVQVNSGGTLAGTGTVAGNVAVASGATLSPGNSPGTLTIGGDLTLGSGSTTVFELGQSGAAGGVSNDLVNVGGNLTLGGTLRATASSAGWYRLFDYGVGNPAATLSGNFGSTNVTGTSGFTTASHQISTTVPGPGVPGQVNLSVLGAGQSLQFWNGSVTTPGGLELVGGAGTWDGFGTNWSVANGSTAGNWLGSVAVFAGAAGGTVTVQGPQSFDTLQFATAGYSLVAGVGGALAIAPATGGKATINTDAGISASIAAALTNGSGGGNGLVKVGSGTLTLSGANTYTGGTAINEGTLIAASNGALGTGAVTVDNSANRAATLRVDAGVSPANTIVLNNGGTLDNAGSIVRNGAGGFAVASVRGGATVHNTGGTLSATGNGGMGVDIDARGGAALGVVNNTSGGLITANVAGVRILGAGNVTNNASTISANGNGGMGVEIVAGTGTVVNQNGSLIEGQGFGVALSDGGSITNTGSVIRATGAGPLAVGAIVGGGAGSISNTGAGSTIQGGAAGVRLVDGGSITNGAGATIEGTLAVHVINGNATLSNAGSLLGDVQLNANGVHQVTLFGGSRLAGHLDIGASAASTLTLDGVGTQDYSQAVTGATTFTGALVKNGSGTWALDRALTPVSATVNAGTLALSGAGQLAATGAVRLAGGTAAFDISAANGNRTIGALSGVAGSTVALGARSLSVGNDSADTTFAGAITGTGALVKQGSKTLALTGASNFSGGTALKQGRIDLGHNQALGSGELAMDDGTTLGFTADGLTIANAIRMTGNNDPVIDTGSFSQTISGAISGGGFLTKEGTGTLTLSGANTYAGATDVARGTLRAGAVNTFSAASAHTVAAGATLDLAGFSQRVAGLTNAGIVTLQGSTPGTVLTVTGPWIGNGGTLALGTVLGGNGSPSDKVMLSGTSAVASGTTKVQITNIGGLGARTTGNGIEVVGTEGGARIQGQAFALAAPVVAGAYEYQLNTTSSGAYLSNSLPTPDPVLPSTVSTVPTYRAEVPLYAALPEQLRQANLAMLGSMHQRMGDDGAGSVRGADTEQGRRQAWGRVLTVDREIRQGGTVSPSSEGRLTGFQAGTDLWADPNWRAGVYVGQLEGDMRVHGFARGIPGLAVGRNDLRNEYLGGYLTYRTDNGLYVDGALQAGRHRTTVDTLEPSLGGGSKGNSLLASIEVGKAFALGAGWSVEPQLQLVHQRLSLDDGAIVGARVQQDTPSNWAVRAGLRVKGEFAVSTGTLQAYARLNVWHRKSGTDRTRFIGPAAFADIVTPTGGSSTEAAVGATWQISPMVGVYGEVGQLWGSGGITRTEGGPNASLGVKVRW</sequence>
<dbReference type="NCBIfam" id="TIGR04393">
    <property type="entry name" value="rpt_T5SS_PEPC"/>
    <property type="match status" value="4"/>
</dbReference>
<dbReference type="Gene3D" id="2.40.128.130">
    <property type="entry name" value="Autotransporter beta-domain"/>
    <property type="match status" value="1"/>
</dbReference>
<accession>A0AAW8DUK7</accession>
<dbReference type="RefSeq" id="WP_307636684.1">
    <property type="nucleotide sequence ID" value="NZ_JAUSRR010000003.1"/>
</dbReference>
<proteinExistence type="predicted"/>
<feature type="domain" description="Autotransporter" evidence="3">
    <location>
        <begin position="2043"/>
        <end position="2322"/>
    </location>
</feature>
<dbReference type="SUPFAM" id="SSF103515">
    <property type="entry name" value="Autotransporter"/>
    <property type="match status" value="1"/>
</dbReference>
<protein>
    <submittedName>
        <fullName evidence="4">Outer membrane autotransporter protein</fullName>
    </submittedName>
</protein>
<organism evidence="4 5">
    <name type="scientific">Variovorax boronicumulans</name>
    <dbReference type="NCBI Taxonomy" id="436515"/>
    <lineage>
        <taxon>Bacteria</taxon>
        <taxon>Pseudomonadati</taxon>
        <taxon>Pseudomonadota</taxon>
        <taxon>Betaproteobacteria</taxon>
        <taxon>Burkholderiales</taxon>
        <taxon>Comamonadaceae</taxon>
        <taxon>Variovorax</taxon>
    </lineage>
</organism>
<dbReference type="InterPro" id="IPR051551">
    <property type="entry name" value="Autotransporter_adhesion"/>
</dbReference>
<evidence type="ECO:0000313" key="4">
    <source>
        <dbReference type="EMBL" id="MDP9923148.1"/>
    </source>
</evidence>
<name>A0AAW8DUK7_9BURK</name>
<evidence type="ECO:0000259" key="3">
    <source>
        <dbReference type="PROSITE" id="PS51208"/>
    </source>
</evidence>
<dbReference type="Pfam" id="PF13018">
    <property type="entry name" value="ESPR"/>
    <property type="match status" value="1"/>
</dbReference>
<dbReference type="GO" id="GO:0019867">
    <property type="term" value="C:outer membrane"/>
    <property type="evidence" value="ECO:0007669"/>
    <property type="project" value="InterPro"/>
</dbReference>
<dbReference type="InterPro" id="IPR030895">
    <property type="entry name" value="T5SS_PEPC_rpt"/>
</dbReference>
<keyword evidence="1" id="KW-0732">Signal</keyword>
<dbReference type="NCBIfam" id="TIGR01414">
    <property type="entry name" value="autotrans_barl"/>
    <property type="match status" value="1"/>
</dbReference>
<keyword evidence="2" id="KW-0843">Virulence</keyword>
<dbReference type="InterPro" id="IPR012332">
    <property type="entry name" value="Autotransporter_pectin_lyase_C"/>
</dbReference>
<dbReference type="NCBIfam" id="TIGR02601">
    <property type="entry name" value="autotrns_rpt"/>
    <property type="match status" value="8"/>
</dbReference>
<reference evidence="4" key="1">
    <citation type="submission" date="2023-07" db="EMBL/GenBank/DDBJ databases">
        <title>Sorghum-associated microbial communities from plants grown in Nebraska, USA.</title>
        <authorList>
            <person name="Schachtman D."/>
        </authorList>
    </citation>
    <scope>NUCLEOTIDE SEQUENCE</scope>
    <source>
        <strain evidence="4">DS2795</strain>
    </source>
</reference>
<dbReference type="CDD" id="cd01344">
    <property type="entry name" value="PL2_Passenger_AT"/>
    <property type="match status" value="1"/>
</dbReference>
<gene>
    <name evidence="4" type="ORF">J2W25_002169</name>
</gene>
<dbReference type="Proteomes" id="UP001244295">
    <property type="component" value="Unassembled WGS sequence"/>
</dbReference>
<dbReference type="InterPro" id="IPR043990">
    <property type="entry name" value="AC_1"/>
</dbReference>
<dbReference type="InterPro" id="IPR013425">
    <property type="entry name" value="Autotrns_rpt"/>
</dbReference>
<dbReference type="SUPFAM" id="SSF51126">
    <property type="entry name" value="Pectin lyase-like"/>
    <property type="match status" value="5"/>
</dbReference>
<dbReference type="InterPro" id="IPR006315">
    <property type="entry name" value="OM_autotransptr_brl_dom"/>
</dbReference>
<dbReference type="InterPro" id="IPR011050">
    <property type="entry name" value="Pectin_lyase_fold/virulence"/>
</dbReference>
<dbReference type="InterPro" id="IPR036709">
    <property type="entry name" value="Autotransporte_beta_dom_sf"/>
</dbReference>
<evidence type="ECO:0000256" key="1">
    <source>
        <dbReference type="ARBA" id="ARBA00022729"/>
    </source>
</evidence>
<dbReference type="InterPro" id="IPR024973">
    <property type="entry name" value="ESPR"/>
</dbReference>
<evidence type="ECO:0000256" key="2">
    <source>
        <dbReference type="ARBA" id="ARBA00023026"/>
    </source>
</evidence>
<dbReference type="Pfam" id="PF18883">
    <property type="entry name" value="AC_1"/>
    <property type="match status" value="1"/>
</dbReference>
<comment type="caution">
    <text evidence="4">The sequence shown here is derived from an EMBL/GenBank/DDBJ whole genome shotgun (WGS) entry which is preliminary data.</text>
</comment>
<evidence type="ECO:0000313" key="5">
    <source>
        <dbReference type="Proteomes" id="UP001244295"/>
    </source>
</evidence>
<dbReference type="Gene3D" id="2.160.20.20">
    <property type="match status" value="3"/>
</dbReference>
<dbReference type="Pfam" id="PF12951">
    <property type="entry name" value="PATR"/>
    <property type="match status" value="8"/>
</dbReference>
<dbReference type="PROSITE" id="PS51208">
    <property type="entry name" value="AUTOTRANSPORTER"/>
    <property type="match status" value="1"/>
</dbReference>
<dbReference type="PANTHER" id="PTHR35037:SF3">
    <property type="entry name" value="C-TERMINAL REGION OF AIDA-LIKE PROTEIN"/>
    <property type="match status" value="1"/>
</dbReference>
<dbReference type="InterPro" id="IPR005546">
    <property type="entry name" value="Autotransporte_beta"/>
</dbReference>
<dbReference type="PANTHER" id="PTHR35037">
    <property type="entry name" value="C-TERMINAL REGION OF AIDA-LIKE PROTEIN"/>
    <property type="match status" value="1"/>
</dbReference>
<dbReference type="EMBL" id="JAUSRR010000003">
    <property type="protein sequence ID" value="MDP9923148.1"/>
    <property type="molecule type" value="Genomic_DNA"/>
</dbReference>
<dbReference type="SMART" id="SM00869">
    <property type="entry name" value="Autotransporter"/>
    <property type="match status" value="1"/>
</dbReference>